<name>W0JUA3_9EURY</name>
<sequence length="77" mass="8974">MPTTIGTSHWRHTSYFRHTDRTHPTHESKTTAKPDLRGEKTTENATHSRIEGSKRRNTIAFPDPKIKQYLSTMIRVK</sequence>
<dbReference type="AlphaFoldDB" id="W0JUA3"/>
<reference evidence="2 3" key="1">
    <citation type="submission" date="2014-01" db="EMBL/GenBank/DDBJ databases">
        <authorList>
            <consortium name="DOE Joint Genome Institute"/>
            <person name="Anderson I."/>
            <person name="Huntemann M."/>
            <person name="Han J."/>
            <person name="Chen A."/>
            <person name="Kyrpides N."/>
            <person name="Mavromatis K."/>
            <person name="Markowitz V."/>
            <person name="Palaniappan K."/>
            <person name="Ivanova N."/>
            <person name="Schaumberg A."/>
            <person name="Pati A."/>
            <person name="Liolios K."/>
            <person name="Nordberg H.P."/>
            <person name="Cantor M.N."/>
            <person name="Hua S.X."/>
            <person name="Woyke T."/>
        </authorList>
    </citation>
    <scope>NUCLEOTIDE SEQUENCE [LARGE SCALE GENOMIC DNA]</scope>
    <source>
        <strain evidence="2 3">XH-48</strain>
    </source>
</reference>
<dbReference type="STRING" id="797299.HALLA_08645"/>
<accession>W0JUA3</accession>
<evidence type="ECO:0000256" key="1">
    <source>
        <dbReference type="SAM" id="MobiDB-lite"/>
    </source>
</evidence>
<protein>
    <submittedName>
        <fullName evidence="2">Uncharacterized protein</fullName>
    </submittedName>
</protein>
<feature type="region of interest" description="Disordered" evidence="1">
    <location>
        <begin position="1"/>
        <end position="58"/>
    </location>
</feature>
<dbReference type="HOGENOM" id="CLU_2629584_0_0_2"/>
<proteinExistence type="predicted"/>
<feature type="compositionally biased region" description="Basic and acidic residues" evidence="1">
    <location>
        <begin position="17"/>
        <end position="54"/>
    </location>
</feature>
<gene>
    <name evidence="2" type="ORF">HALLA_08645</name>
</gene>
<dbReference type="Proteomes" id="UP000019024">
    <property type="component" value="Chromosome"/>
</dbReference>
<organism evidence="2 3">
    <name type="scientific">Halostagnicola larsenii XH-48</name>
    <dbReference type="NCBI Taxonomy" id="797299"/>
    <lineage>
        <taxon>Archaea</taxon>
        <taxon>Methanobacteriati</taxon>
        <taxon>Methanobacteriota</taxon>
        <taxon>Stenosarchaea group</taxon>
        <taxon>Halobacteria</taxon>
        <taxon>Halobacteriales</taxon>
        <taxon>Natrialbaceae</taxon>
        <taxon>Halostagnicola</taxon>
    </lineage>
</organism>
<evidence type="ECO:0000313" key="3">
    <source>
        <dbReference type="Proteomes" id="UP000019024"/>
    </source>
</evidence>
<keyword evidence="3" id="KW-1185">Reference proteome</keyword>
<evidence type="ECO:0000313" key="2">
    <source>
        <dbReference type="EMBL" id="AHG00810.1"/>
    </source>
</evidence>
<dbReference type="KEGG" id="hlr:HALLA_08645"/>
<dbReference type="EMBL" id="CP007055">
    <property type="protein sequence ID" value="AHG00810.1"/>
    <property type="molecule type" value="Genomic_DNA"/>
</dbReference>